<name>A0ABR2ZP83_9AGAR</name>
<evidence type="ECO:0000313" key="4">
    <source>
        <dbReference type="EMBL" id="KAL0062962.1"/>
    </source>
</evidence>
<evidence type="ECO:0000256" key="3">
    <source>
        <dbReference type="ARBA" id="ARBA00023002"/>
    </source>
</evidence>
<dbReference type="Gene3D" id="3.40.50.720">
    <property type="entry name" value="NAD(P)-binding Rossmann-like Domain"/>
    <property type="match status" value="1"/>
</dbReference>
<keyword evidence="5" id="KW-1185">Reference proteome</keyword>
<reference evidence="4 5" key="1">
    <citation type="submission" date="2024-05" db="EMBL/GenBank/DDBJ databases">
        <title>A draft genome resource for the thread blight pathogen Marasmius tenuissimus strain MS-2.</title>
        <authorList>
            <person name="Yulfo-Soto G.E."/>
            <person name="Baruah I.K."/>
            <person name="Amoako-Attah I."/>
            <person name="Bukari Y."/>
            <person name="Meinhardt L.W."/>
            <person name="Bailey B.A."/>
            <person name="Cohen S.P."/>
        </authorList>
    </citation>
    <scope>NUCLEOTIDE SEQUENCE [LARGE SCALE GENOMIC DNA]</scope>
    <source>
        <strain evidence="4 5">MS-2</strain>
    </source>
</reference>
<dbReference type="Proteomes" id="UP001437256">
    <property type="component" value="Unassembled WGS sequence"/>
</dbReference>
<gene>
    <name evidence="4" type="ORF">AAF712_010093</name>
</gene>
<evidence type="ECO:0000256" key="2">
    <source>
        <dbReference type="ARBA" id="ARBA00022857"/>
    </source>
</evidence>
<keyword evidence="2" id="KW-0521">NADP</keyword>
<dbReference type="InterPro" id="IPR002347">
    <property type="entry name" value="SDR_fam"/>
</dbReference>
<sequence>MEGADSFIVYLPEEEKDAQETKKYVEKYGRTCHLMATDLTKQENCKKVVEEAVKAMGTINFLVNNHAFQMMKEHISEVSEEQWLHTFNTNVHSFFYLSKYTLPHMKRGDSILNNASVNAYTGKPNLIDYTSTKGAIIAFTRALSNQFVEKGIRVNAVAPGPVWTPLIPATMHKEAQDSFGAPMGRPIQPSEVATCFVFLASMDSAAISGQTLHPNGGRMVGG</sequence>
<dbReference type="PROSITE" id="PS00061">
    <property type="entry name" value="ADH_SHORT"/>
    <property type="match status" value="1"/>
</dbReference>
<dbReference type="InterPro" id="IPR036291">
    <property type="entry name" value="NAD(P)-bd_dom_sf"/>
</dbReference>
<comment type="caution">
    <text evidence="4">The sequence shown here is derived from an EMBL/GenBank/DDBJ whole genome shotgun (WGS) entry which is preliminary data.</text>
</comment>
<dbReference type="PRINTS" id="PR00080">
    <property type="entry name" value="SDRFAMILY"/>
</dbReference>
<dbReference type="Pfam" id="PF13561">
    <property type="entry name" value="adh_short_C2"/>
    <property type="match status" value="1"/>
</dbReference>
<dbReference type="PRINTS" id="PR00081">
    <property type="entry name" value="GDHRDH"/>
</dbReference>
<keyword evidence="3" id="KW-0560">Oxidoreductase</keyword>
<dbReference type="PANTHER" id="PTHR48107:SF26">
    <property type="entry name" value="OXIDOREDUCTASE, SHORT-CHAIN DEHYDROGENASE_REDUCTASE FAMILY (AFU_ORTHOLOGUE AFUA_4G05870)"/>
    <property type="match status" value="1"/>
</dbReference>
<proteinExistence type="inferred from homology"/>
<evidence type="ECO:0000256" key="1">
    <source>
        <dbReference type="ARBA" id="ARBA00006484"/>
    </source>
</evidence>
<dbReference type="PANTHER" id="PTHR48107">
    <property type="entry name" value="NADPH-DEPENDENT ALDEHYDE REDUCTASE-LIKE PROTEIN, CHLOROPLASTIC-RELATED"/>
    <property type="match status" value="1"/>
</dbReference>
<comment type="similarity">
    <text evidence="1">Belongs to the short-chain dehydrogenases/reductases (SDR) family.</text>
</comment>
<dbReference type="SUPFAM" id="SSF51735">
    <property type="entry name" value="NAD(P)-binding Rossmann-fold domains"/>
    <property type="match status" value="1"/>
</dbReference>
<evidence type="ECO:0000313" key="5">
    <source>
        <dbReference type="Proteomes" id="UP001437256"/>
    </source>
</evidence>
<organism evidence="4 5">
    <name type="scientific">Marasmius tenuissimus</name>
    <dbReference type="NCBI Taxonomy" id="585030"/>
    <lineage>
        <taxon>Eukaryota</taxon>
        <taxon>Fungi</taxon>
        <taxon>Dikarya</taxon>
        <taxon>Basidiomycota</taxon>
        <taxon>Agaricomycotina</taxon>
        <taxon>Agaricomycetes</taxon>
        <taxon>Agaricomycetidae</taxon>
        <taxon>Agaricales</taxon>
        <taxon>Marasmiineae</taxon>
        <taxon>Marasmiaceae</taxon>
        <taxon>Marasmius</taxon>
    </lineage>
</organism>
<dbReference type="InterPro" id="IPR020904">
    <property type="entry name" value="Sc_DH/Rdtase_CS"/>
</dbReference>
<accession>A0ABR2ZP83</accession>
<dbReference type="EMBL" id="JBBXMP010000090">
    <property type="protein sequence ID" value="KAL0062962.1"/>
    <property type="molecule type" value="Genomic_DNA"/>
</dbReference>
<protein>
    <submittedName>
        <fullName evidence="4">Uncharacterized protein</fullName>
    </submittedName>
</protein>